<sequence>MFDLSKVEYKEREMIRSLAGFLPWIAYAVIATGDEWRYGAVAGLLIALVVIAADRAAGRRWDQMVIEASGAVFFALAAALSFADPDSPLTPYGPALVNAWLAATVWGSLAAGRPFTLGIARGMTPPRLWDTPQFRRVNVTITAVWGVAFTVAAIGLAVLLRAAPHATAAVVTVKIVTFVLPAVFTVRYPRLVRARAATAG</sequence>
<comment type="caution">
    <text evidence="2">The sequence shown here is derived from an EMBL/GenBank/DDBJ whole genome shotgun (WGS) entry which is preliminary data.</text>
</comment>
<evidence type="ECO:0000313" key="3">
    <source>
        <dbReference type="Proteomes" id="UP000655287"/>
    </source>
</evidence>
<keyword evidence="1" id="KW-0812">Transmembrane</keyword>
<gene>
    <name evidence="2" type="ORF">Sru01_56930</name>
</gene>
<feature type="transmembrane region" description="Helical" evidence="1">
    <location>
        <begin position="166"/>
        <end position="186"/>
    </location>
</feature>
<feature type="transmembrane region" description="Helical" evidence="1">
    <location>
        <begin position="14"/>
        <end position="30"/>
    </location>
</feature>
<dbReference type="Proteomes" id="UP000655287">
    <property type="component" value="Unassembled WGS sequence"/>
</dbReference>
<proteinExistence type="predicted"/>
<dbReference type="EMBL" id="BOOU01000077">
    <property type="protein sequence ID" value="GII80711.1"/>
    <property type="molecule type" value="Genomic_DNA"/>
</dbReference>
<feature type="transmembrane region" description="Helical" evidence="1">
    <location>
        <begin position="65"/>
        <end position="83"/>
    </location>
</feature>
<feature type="transmembrane region" description="Helical" evidence="1">
    <location>
        <begin position="95"/>
        <end position="116"/>
    </location>
</feature>
<feature type="transmembrane region" description="Helical" evidence="1">
    <location>
        <begin position="137"/>
        <end position="160"/>
    </location>
</feature>
<name>A0A919V135_9ACTN</name>
<feature type="transmembrane region" description="Helical" evidence="1">
    <location>
        <begin position="36"/>
        <end position="53"/>
    </location>
</feature>
<dbReference type="AlphaFoldDB" id="A0A919V135"/>
<evidence type="ECO:0008006" key="4">
    <source>
        <dbReference type="Google" id="ProtNLM"/>
    </source>
</evidence>
<accession>A0A919V135</accession>
<keyword evidence="3" id="KW-1185">Reference proteome</keyword>
<evidence type="ECO:0000313" key="2">
    <source>
        <dbReference type="EMBL" id="GII80711.1"/>
    </source>
</evidence>
<reference evidence="2" key="1">
    <citation type="submission" date="2021-01" db="EMBL/GenBank/DDBJ databases">
        <title>Whole genome shotgun sequence of Sphaerisporangium rufum NBRC 109079.</title>
        <authorList>
            <person name="Komaki H."/>
            <person name="Tamura T."/>
        </authorList>
    </citation>
    <scope>NUCLEOTIDE SEQUENCE</scope>
    <source>
        <strain evidence="2">NBRC 109079</strain>
    </source>
</reference>
<organism evidence="2 3">
    <name type="scientific">Sphaerisporangium rufum</name>
    <dbReference type="NCBI Taxonomy" id="1381558"/>
    <lineage>
        <taxon>Bacteria</taxon>
        <taxon>Bacillati</taxon>
        <taxon>Actinomycetota</taxon>
        <taxon>Actinomycetes</taxon>
        <taxon>Streptosporangiales</taxon>
        <taxon>Streptosporangiaceae</taxon>
        <taxon>Sphaerisporangium</taxon>
    </lineage>
</organism>
<protein>
    <recommendedName>
        <fullName evidence="4">DUF3159 domain-containing protein</fullName>
    </recommendedName>
</protein>
<keyword evidence="1" id="KW-1133">Transmembrane helix</keyword>
<keyword evidence="1" id="KW-0472">Membrane</keyword>
<evidence type="ECO:0000256" key="1">
    <source>
        <dbReference type="SAM" id="Phobius"/>
    </source>
</evidence>